<dbReference type="InterPro" id="IPR041115">
    <property type="entry name" value="SLATT_5"/>
</dbReference>
<dbReference type="AlphaFoldDB" id="A0A4R6TA63"/>
<keyword evidence="1" id="KW-1133">Transmembrane helix</keyword>
<name>A0A4R6TA63_9FLAO</name>
<evidence type="ECO:0000256" key="1">
    <source>
        <dbReference type="SAM" id="Phobius"/>
    </source>
</evidence>
<dbReference type="Pfam" id="PF18160">
    <property type="entry name" value="SLATT_5"/>
    <property type="match status" value="1"/>
</dbReference>
<accession>A0A4R6TA63</accession>
<feature type="transmembrane region" description="Helical" evidence="1">
    <location>
        <begin position="183"/>
        <end position="199"/>
    </location>
</feature>
<evidence type="ECO:0000313" key="4">
    <source>
        <dbReference type="Proteomes" id="UP000295390"/>
    </source>
</evidence>
<dbReference type="EMBL" id="SNYH01000006">
    <property type="protein sequence ID" value="TDQ22668.1"/>
    <property type="molecule type" value="Genomic_DNA"/>
</dbReference>
<dbReference type="RefSeq" id="WP_133537573.1">
    <property type="nucleotide sequence ID" value="NZ_SNYH01000006.1"/>
</dbReference>
<gene>
    <name evidence="3" type="ORF">DFQ07_2685</name>
</gene>
<dbReference type="OrthoDB" id="7069355at2"/>
<reference evidence="3 4" key="1">
    <citation type="submission" date="2019-03" db="EMBL/GenBank/DDBJ databases">
        <title>Genomic Encyclopedia of Type Strains, Phase III (KMG-III): the genomes of soil and plant-associated and newly described type strains.</title>
        <authorList>
            <person name="Whitman W."/>
        </authorList>
    </citation>
    <scope>NUCLEOTIDE SEQUENCE [LARGE SCALE GENOMIC DNA]</scope>
    <source>
        <strain evidence="3 4">CECT 8283</strain>
    </source>
</reference>
<keyword evidence="4" id="KW-1185">Reference proteome</keyword>
<dbReference type="Proteomes" id="UP000295390">
    <property type="component" value="Unassembled WGS sequence"/>
</dbReference>
<sequence>MEDEIKLLNKKIKETKGSRFVAAKRLEDIDTWSSLTINIFSVYIIVVNLLVLIEPRPAFLTGNFITFITVSFSILILVLSNIINARNYKSKSTEYHNCGTQLSVLSDKLYFYINGLTTPNIYDIKNISKDYNVIIQKSNLNHKSIDFDYYRMKRINDEEYNYIKNKNWFIFKVWIEFNYVSKIKYILIIALPLISTLILF</sequence>
<keyword evidence="1" id="KW-0472">Membrane</keyword>
<organism evidence="3 4">
    <name type="scientific">Tenacibaculum caenipelagi</name>
    <dbReference type="NCBI Taxonomy" id="1325435"/>
    <lineage>
        <taxon>Bacteria</taxon>
        <taxon>Pseudomonadati</taxon>
        <taxon>Bacteroidota</taxon>
        <taxon>Flavobacteriia</taxon>
        <taxon>Flavobacteriales</taxon>
        <taxon>Flavobacteriaceae</taxon>
        <taxon>Tenacibaculum</taxon>
    </lineage>
</organism>
<feature type="domain" description="SMODS and SLOG-associating 2TM effector" evidence="2">
    <location>
        <begin position="1"/>
        <end position="196"/>
    </location>
</feature>
<comment type="caution">
    <text evidence="3">The sequence shown here is derived from an EMBL/GenBank/DDBJ whole genome shotgun (WGS) entry which is preliminary data.</text>
</comment>
<evidence type="ECO:0000259" key="2">
    <source>
        <dbReference type="Pfam" id="PF18160"/>
    </source>
</evidence>
<protein>
    <recommendedName>
        <fullName evidence="2">SMODS and SLOG-associating 2TM effector domain-containing protein</fullName>
    </recommendedName>
</protein>
<keyword evidence="1" id="KW-0812">Transmembrane</keyword>
<feature type="transmembrane region" description="Helical" evidence="1">
    <location>
        <begin position="35"/>
        <end position="53"/>
    </location>
</feature>
<feature type="transmembrane region" description="Helical" evidence="1">
    <location>
        <begin position="59"/>
        <end position="83"/>
    </location>
</feature>
<evidence type="ECO:0000313" key="3">
    <source>
        <dbReference type="EMBL" id="TDQ22668.1"/>
    </source>
</evidence>
<proteinExistence type="predicted"/>
<dbReference type="NCBIfam" id="NF033631">
    <property type="entry name" value="SLATT_5"/>
    <property type="match status" value="1"/>
</dbReference>